<dbReference type="VEuPathDB" id="FungiDB:PV06_01634"/>
<feature type="transmembrane region" description="Helical" evidence="9">
    <location>
        <begin position="438"/>
        <end position="459"/>
    </location>
</feature>
<protein>
    <recommendedName>
        <fullName evidence="10">Major facilitator superfamily (MFS) profile domain-containing protein</fullName>
    </recommendedName>
</protein>
<evidence type="ECO:0000259" key="10">
    <source>
        <dbReference type="PROSITE" id="PS50850"/>
    </source>
</evidence>
<dbReference type="GO" id="GO:0016020">
    <property type="term" value="C:membrane"/>
    <property type="evidence" value="ECO:0007669"/>
    <property type="project" value="UniProtKB-SubCell"/>
</dbReference>
<feature type="region of interest" description="Disordered" evidence="8">
    <location>
        <begin position="1"/>
        <end position="21"/>
    </location>
</feature>
<feature type="transmembrane region" description="Helical" evidence="9">
    <location>
        <begin position="410"/>
        <end position="431"/>
    </location>
</feature>
<gene>
    <name evidence="11" type="ORF">PV06_01634</name>
</gene>
<feature type="transmembrane region" description="Helical" evidence="9">
    <location>
        <begin position="251"/>
        <end position="270"/>
    </location>
</feature>
<comment type="similarity">
    <text evidence="2 7">Belongs to the major facilitator superfamily. Sugar transporter (TC 2.A.1.1) family.</text>
</comment>
<dbReference type="Proteomes" id="UP000053342">
    <property type="component" value="Unassembled WGS sequence"/>
</dbReference>
<evidence type="ECO:0000313" key="12">
    <source>
        <dbReference type="Proteomes" id="UP000053342"/>
    </source>
</evidence>
<dbReference type="SUPFAM" id="SSF103473">
    <property type="entry name" value="MFS general substrate transporter"/>
    <property type="match status" value="1"/>
</dbReference>
<sequence length="626" mass="68359">MSLTTRDPNRQSTGTWELRPYPLSPGPQFSSPTLTYPTIYGVAPPYFSPASRSRYTILPSSDGTFTHSHLSSEALSSKFQFSKNVNATSTSLSAMHLQTSLRGQTLARLRIALVVVPSSLLFGYNQSNIGGVLAFKSFTETFPQIDTVHVEGHEKVERARIQGTVVAIYCIACLIGAIGTAVVGNHLGRRLTLVYASIVAAVGMVLQASSFGLAQLIVGRIITGIGVGATNATVPVWQAESSKPKSRGKNVVVLGIFVASGIAIASWINFGLYTIQHGSISWRLPLAIPIVFAAILIGCTYFFPESPRWLALKGRMDEAAAVMRVLNDGQMDSPTLEREIDNLQRVIEQERARERGWKDLFTMGSGKMFYRLMLAVGINVAAQMTGANLITYYATTIFKQSLKLHSRMASLLSAVLLTWKILAATVAFITVDRVGRKPLFLAAVLGMGISMACLAGTVSDIESKAATVAAVFFLFAYMAFFPLGFLGANFLLAAEIGPQDLRVHFAAFGTATHWLCNFVIAEITPVAFSTIGWRYYIVYAVINFAFVPAIYFLVPETKARSLEELEDLFTSARAWWEIPVVARNQLPSSDHLKMQSDGELPSTSKDELQVARHIEIQEKKAKGVES</sequence>
<feature type="transmembrane region" description="Helical" evidence="9">
    <location>
        <begin position="503"/>
        <end position="521"/>
    </location>
</feature>
<dbReference type="InterPro" id="IPR020846">
    <property type="entry name" value="MFS_dom"/>
</dbReference>
<keyword evidence="6 9" id="KW-0472">Membrane</keyword>
<feature type="domain" description="Major facilitator superfamily (MFS) profile" evidence="10">
    <location>
        <begin position="111"/>
        <end position="558"/>
    </location>
</feature>
<organism evidence="11 12">
    <name type="scientific">Exophiala oligosperma</name>
    <dbReference type="NCBI Taxonomy" id="215243"/>
    <lineage>
        <taxon>Eukaryota</taxon>
        <taxon>Fungi</taxon>
        <taxon>Dikarya</taxon>
        <taxon>Ascomycota</taxon>
        <taxon>Pezizomycotina</taxon>
        <taxon>Eurotiomycetes</taxon>
        <taxon>Chaetothyriomycetidae</taxon>
        <taxon>Chaetothyriales</taxon>
        <taxon>Herpotrichiellaceae</taxon>
        <taxon>Exophiala</taxon>
    </lineage>
</organism>
<dbReference type="EMBL" id="KN847333">
    <property type="protein sequence ID" value="KIW45929.1"/>
    <property type="molecule type" value="Genomic_DNA"/>
</dbReference>
<keyword evidence="5 9" id="KW-1133">Transmembrane helix</keyword>
<evidence type="ECO:0000256" key="9">
    <source>
        <dbReference type="SAM" id="Phobius"/>
    </source>
</evidence>
<feature type="transmembrane region" description="Helical" evidence="9">
    <location>
        <begin position="368"/>
        <end position="390"/>
    </location>
</feature>
<dbReference type="FunFam" id="1.20.1250.20:FF:000090">
    <property type="entry name" value="MFS sugar transporter, putative"/>
    <property type="match status" value="1"/>
</dbReference>
<feature type="transmembrane region" description="Helical" evidence="9">
    <location>
        <begin position="165"/>
        <end position="187"/>
    </location>
</feature>
<evidence type="ECO:0000256" key="6">
    <source>
        <dbReference type="ARBA" id="ARBA00023136"/>
    </source>
</evidence>
<dbReference type="OrthoDB" id="6612291at2759"/>
<dbReference type="GO" id="GO:0005351">
    <property type="term" value="F:carbohydrate:proton symporter activity"/>
    <property type="evidence" value="ECO:0007669"/>
    <property type="project" value="TreeGrafter"/>
</dbReference>
<feature type="transmembrane region" description="Helical" evidence="9">
    <location>
        <begin position="533"/>
        <end position="554"/>
    </location>
</feature>
<feature type="transmembrane region" description="Helical" evidence="9">
    <location>
        <begin position="282"/>
        <end position="303"/>
    </location>
</feature>
<dbReference type="InterPro" id="IPR005829">
    <property type="entry name" value="Sugar_transporter_CS"/>
</dbReference>
<dbReference type="PANTHER" id="PTHR48022">
    <property type="entry name" value="PLASTIDIC GLUCOSE TRANSPORTER 4"/>
    <property type="match status" value="1"/>
</dbReference>
<dbReference type="PANTHER" id="PTHR48022:SF45">
    <property type="entry name" value="MAJOR FACILITATOR SUPERFAMILY (MFS) PROFILE DOMAIN-CONTAINING PROTEIN-RELATED"/>
    <property type="match status" value="1"/>
</dbReference>
<dbReference type="GeneID" id="27353708"/>
<dbReference type="NCBIfam" id="TIGR00879">
    <property type="entry name" value="SP"/>
    <property type="match status" value="1"/>
</dbReference>
<dbReference type="InterPro" id="IPR003663">
    <property type="entry name" value="Sugar/inositol_transpt"/>
</dbReference>
<feature type="transmembrane region" description="Helical" evidence="9">
    <location>
        <begin position="193"/>
        <end position="214"/>
    </location>
</feature>
<keyword evidence="12" id="KW-1185">Reference proteome</keyword>
<evidence type="ECO:0000256" key="2">
    <source>
        <dbReference type="ARBA" id="ARBA00010992"/>
    </source>
</evidence>
<dbReference type="HOGENOM" id="CLU_001265_30_3_1"/>
<dbReference type="InterPro" id="IPR005828">
    <property type="entry name" value="MFS_sugar_transport-like"/>
</dbReference>
<evidence type="ECO:0000256" key="4">
    <source>
        <dbReference type="ARBA" id="ARBA00022692"/>
    </source>
</evidence>
<evidence type="ECO:0000256" key="7">
    <source>
        <dbReference type="RuleBase" id="RU003346"/>
    </source>
</evidence>
<evidence type="ECO:0000313" key="11">
    <source>
        <dbReference type="EMBL" id="KIW45929.1"/>
    </source>
</evidence>
<dbReference type="Pfam" id="PF00083">
    <property type="entry name" value="Sugar_tr"/>
    <property type="match status" value="1"/>
</dbReference>
<reference evidence="11 12" key="1">
    <citation type="submission" date="2015-01" db="EMBL/GenBank/DDBJ databases">
        <title>The Genome Sequence of Exophiala oligosperma CBS72588.</title>
        <authorList>
            <consortium name="The Broad Institute Genomics Platform"/>
            <person name="Cuomo C."/>
            <person name="de Hoog S."/>
            <person name="Gorbushina A."/>
            <person name="Stielow B."/>
            <person name="Teixiera M."/>
            <person name="Abouelleil A."/>
            <person name="Chapman S.B."/>
            <person name="Priest M."/>
            <person name="Young S.K."/>
            <person name="Wortman J."/>
            <person name="Nusbaum C."/>
            <person name="Birren B."/>
        </authorList>
    </citation>
    <scope>NUCLEOTIDE SEQUENCE [LARGE SCALE GENOMIC DNA]</scope>
    <source>
        <strain evidence="11 12">CBS 72588</strain>
    </source>
</reference>
<dbReference type="AlphaFoldDB" id="A0A0D2EDC0"/>
<evidence type="ECO:0000256" key="3">
    <source>
        <dbReference type="ARBA" id="ARBA00022448"/>
    </source>
</evidence>
<dbReference type="PROSITE" id="PS50850">
    <property type="entry name" value="MFS"/>
    <property type="match status" value="1"/>
</dbReference>
<comment type="subcellular location">
    <subcellularLocation>
        <location evidence="1">Membrane</location>
        <topology evidence="1">Multi-pass membrane protein</topology>
    </subcellularLocation>
</comment>
<proteinExistence type="inferred from homology"/>
<evidence type="ECO:0000256" key="1">
    <source>
        <dbReference type="ARBA" id="ARBA00004141"/>
    </source>
</evidence>
<dbReference type="InterPro" id="IPR036259">
    <property type="entry name" value="MFS_trans_sf"/>
</dbReference>
<dbReference type="InterPro" id="IPR050360">
    <property type="entry name" value="MFS_Sugar_Transporters"/>
</dbReference>
<accession>A0A0D2EDC0</accession>
<evidence type="ECO:0000256" key="8">
    <source>
        <dbReference type="SAM" id="MobiDB-lite"/>
    </source>
</evidence>
<dbReference type="PROSITE" id="PS00216">
    <property type="entry name" value="SUGAR_TRANSPORT_1"/>
    <property type="match status" value="1"/>
</dbReference>
<dbReference type="Gene3D" id="1.20.1250.20">
    <property type="entry name" value="MFS general substrate transporter like domains"/>
    <property type="match status" value="1"/>
</dbReference>
<dbReference type="PRINTS" id="PR00171">
    <property type="entry name" value="SUGRTRNSPORT"/>
</dbReference>
<keyword evidence="3 7" id="KW-0813">Transport</keyword>
<name>A0A0D2EDC0_9EURO</name>
<feature type="transmembrane region" description="Helical" evidence="9">
    <location>
        <begin position="465"/>
        <end position="491"/>
    </location>
</feature>
<dbReference type="RefSeq" id="XP_016266145.1">
    <property type="nucleotide sequence ID" value="XM_016402248.1"/>
</dbReference>
<feature type="compositionally biased region" description="Polar residues" evidence="8">
    <location>
        <begin position="1"/>
        <end position="15"/>
    </location>
</feature>
<keyword evidence="4 9" id="KW-0812">Transmembrane</keyword>
<evidence type="ECO:0000256" key="5">
    <source>
        <dbReference type="ARBA" id="ARBA00022989"/>
    </source>
</evidence>